<dbReference type="InterPro" id="IPR036259">
    <property type="entry name" value="MFS_trans_sf"/>
</dbReference>
<feature type="transmembrane region" description="Helical" evidence="10">
    <location>
        <begin position="268"/>
        <end position="288"/>
    </location>
</feature>
<dbReference type="Gene3D" id="1.20.1250.20">
    <property type="entry name" value="MFS general substrate transporter like domains"/>
    <property type="match status" value="1"/>
</dbReference>
<keyword evidence="6" id="KW-0769">Symport</keyword>
<dbReference type="InterPro" id="IPR051084">
    <property type="entry name" value="H+-coupled_symporters"/>
</dbReference>
<dbReference type="Proteomes" id="UP001327093">
    <property type="component" value="Unassembled WGS sequence"/>
</dbReference>
<feature type="transmembrane region" description="Helical" evidence="10">
    <location>
        <begin position="146"/>
        <end position="169"/>
    </location>
</feature>
<evidence type="ECO:0000313" key="13">
    <source>
        <dbReference type="Proteomes" id="UP001327093"/>
    </source>
</evidence>
<accession>A0ABU6ALD4</accession>
<feature type="transmembrane region" description="Helical" evidence="10">
    <location>
        <begin position="368"/>
        <end position="388"/>
    </location>
</feature>
<evidence type="ECO:0000256" key="10">
    <source>
        <dbReference type="SAM" id="Phobius"/>
    </source>
</evidence>
<evidence type="ECO:0000259" key="11">
    <source>
        <dbReference type="PROSITE" id="PS50850"/>
    </source>
</evidence>
<evidence type="ECO:0000256" key="4">
    <source>
        <dbReference type="ARBA" id="ARBA00022475"/>
    </source>
</evidence>
<name>A0ABU6ALD4_9PSEU</name>
<reference evidence="12 13" key="1">
    <citation type="submission" date="2023-10" db="EMBL/GenBank/DDBJ databases">
        <title>Saccharopolyspora sp. nov., isolated from mangrove soil.</title>
        <authorList>
            <person name="Lu Y."/>
            <person name="Liu W."/>
        </authorList>
    </citation>
    <scope>NUCLEOTIDE SEQUENCE [LARGE SCALE GENOMIC DNA]</scope>
    <source>
        <strain evidence="12 13">S2-29</strain>
    </source>
</reference>
<feature type="transmembrane region" description="Helical" evidence="10">
    <location>
        <begin position="394"/>
        <end position="410"/>
    </location>
</feature>
<dbReference type="PANTHER" id="PTHR43528:SF1">
    <property type="entry name" value="ALPHA-KETOGLUTARATE PERMEASE"/>
    <property type="match status" value="1"/>
</dbReference>
<comment type="caution">
    <text evidence="12">The sequence shown here is derived from an EMBL/GenBank/DDBJ whole genome shotgun (WGS) entry which is preliminary data.</text>
</comment>
<gene>
    <name evidence="12" type="ORF">R4I43_33610</name>
</gene>
<feature type="domain" description="Major facilitator superfamily (MFS) profile" evidence="11">
    <location>
        <begin position="9"/>
        <end position="416"/>
    </location>
</feature>
<proteinExistence type="inferred from homology"/>
<evidence type="ECO:0000256" key="9">
    <source>
        <dbReference type="SAM" id="MobiDB-lite"/>
    </source>
</evidence>
<dbReference type="RefSeq" id="WP_324269770.1">
    <property type="nucleotide sequence ID" value="NZ_JAWLNX010000043.1"/>
</dbReference>
<organism evidence="12 13">
    <name type="scientific">Saccharopolyspora mangrovi</name>
    <dbReference type="NCBI Taxonomy" id="3082379"/>
    <lineage>
        <taxon>Bacteria</taxon>
        <taxon>Bacillati</taxon>
        <taxon>Actinomycetota</taxon>
        <taxon>Actinomycetes</taxon>
        <taxon>Pseudonocardiales</taxon>
        <taxon>Pseudonocardiaceae</taxon>
        <taxon>Saccharopolyspora</taxon>
    </lineage>
</organism>
<dbReference type="InterPro" id="IPR005829">
    <property type="entry name" value="Sugar_transporter_CS"/>
</dbReference>
<dbReference type="PROSITE" id="PS50850">
    <property type="entry name" value="MFS"/>
    <property type="match status" value="1"/>
</dbReference>
<evidence type="ECO:0000256" key="3">
    <source>
        <dbReference type="ARBA" id="ARBA00022448"/>
    </source>
</evidence>
<dbReference type="InterPro" id="IPR020846">
    <property type="entry name" value="MFS_dom"/>
</dbReference>
<feature type="transmembrane region" description="Helical" evidence="10">
    <location>
        <begin position="21"/>
        <end position="40"/>
    </location>
</feature>
<feature type="region of interest" description="Disordered" evidence="9">
    <location>
        <begin position="420"/>
        <end position="441"/>
    </location>
</feature>
<dbReference type="SUPFAM" id="SSF103473">
    <property type="entry name" value="MFS general substrate transporter"/>
    <property type="match status" value="1"/>
</dbReference>
<evidence type="ECO:0000256" key="1">
    <source>
        <dbReference type="ARBA" id="ARBA00004651"/>
    </source>
</evidence>
<dbReference type="PROSITE" id="PS00216">
    <property type="entry name" value="SUGAR_TRANSPORT_1"/>
    <property type="match status" value="1"/>
</dbReference>
<evidence type="ECO:0000256" key="5">
    <source>
        <dbReference type="ARBA" id="ARBA00022692"/>
    </source>
</evidence>
<keyword evidence="7 10" id="KW-1133">Transmembrane helix</keyword>
<keyword evidence="3" id="KW-0813">Transport</keyword>
<feature type="transmembrane region" description="Helical" evidence="10">
    <location>
        <begin position="300"/>
        <end position="319"/>
    </location>
</feature>
<comment type="subcellular location">
    <subcellularLocation>
        <location evidence="1">Cell membrane</location>
        <topology evidence="1">Multi-pass membrane protein</topology>
    </subcellularLocation>
</comment>
<feature type="transmembrane region" description="Helical" evidence="10">
    <location>
        <begin position="105"/>
        <end position="125"/>
    </location>
</feature>
<dbReference type="PANTHER" id="PTHR43528">
    <property type="entry name" value="ALPHA-KETOGLUTARATE PERMEASE"/>
    <property type="match status" value="1"/>
</dbReference>
<keyword evidence="5 10" id="KW-0812">Transmembrane</keyword>
<dbReference type="Pfam" id="PF07690">
    <property type="entry name" value="MFS_1"/>
    <property type="match status" value="1"/>
</dbReference>
<keyword evidence="4" id="KW-1003">Cell membrane</keyword>
<keyword evidence="8 10" id="KW-0472">Membrane</keyword>
<protein>
    <submittedName>
        <fullName evidence="12">MFS transporter</fullName>
    </submittedName>
</protein>
<feature type="transmembrane region" description="Helical" evidence="10">
    <location>
        <begin position="325"/>
        <end position="347"/>
    </location>
</feature>
<evidence type="ECO:0000256" key="6">
    <source>
        <dbReference type="ARBA" id="ARBA00022847"/>
    </source>
</evidence>
<sequence length="441" mass="46515">MASSNNKRRILAGSFGNFVELYDFFVYGFSVPILATYFFPAGNPTVGILSTFAIYAAAFLMRPIGGILFGRFGDRLGRVKMMTITVLVMGGCTMLIGLLPTYGQIGLLATILLVIARLGQGLSMGGETSGAYSYLLESAPEGRRGTWIGVGAAMAFLPAAVVGIFILGLRTLLGDAVFEDWGWRLPFLLGGVLGLVGLYLRMKVEEPEAFVESRRTEKITDPLRTVLRTHRGPLLSVGLLSSANGLVTYTLNGYLYTYLLTVAGLGQVAALLVVSTAIATAAVLYPVTGMLADRVGRKPLLLAGTLWTAAGIYPAFLLASSGSVGSAALAALILVVGTALTTTPQFLVQAEMFPTAVRYSGHAVATNIGNALFGGTVALVSGALVSSFGTPVAPAPYIALVSVFAFFVVLRTPETRTYDLQHSHRNTTTASQHAASEPVHD</sequence>
<feature type="transmembrane region" description="Helical" evidence="10">
    <location>
        <begin position="181"/>
        <end position="200"/>
    </location>
</feature>
<dbReference type="InterPro" id="IPR011701">
    <property type="entry name" value="MFS"/>
</dbReference>
<comment type="similarity">
    <text evidence="2">Belongs to the major facilitator superfamily. Metabolite:H+ Symporter (MHS) family (TC 2.A.1.6) family.</text>
</comment>
<evidence type="ECO:0000256" key="7">
    <source>
        <dbReference type="ARBA" id="ARBA00022989"/>
    </source>
</evidence>
<evidence type="ECO:0000256" key="2">
    <source>
        <dbReference type="ARBA" id="ARBA00008240"/>
    </source>
</evidence>
<evidence type="ECO:0000313" key="12">
    <source>
        <dbReference type="EMBL" id="MEB3372350.1"/>
    </source>
</evidence>
<keyword evidence="13" id="KW-1185">Reference proteome</keyword>
<evidence type="ECO:0000256" key="8">
    <source>
        <dbReference type="ARBA" id="ARBA00023136"/>
    </source>
</evidence>
<feature type="transmembrane region" description="Helical" evidence="10">
    <location>
        <begin position="46"/>
        <end position="69"/>
    </location>
</feature>
<dbReference type="EMBL" id="JAWLNX010000043">
    <property type="protein sequence ID" value="MEB3372350.1"/>
    <property type="molecule type" value="Genomic_DNA"/>
</dbReference>